<evidence type="ECO:0000256" key="2">
    <source>
        <dbReference type="ARBA" id="ARBA00005695"/>
    </source>
</evidence>
<keyword evidence="7" id="KW-0808">Transferase</keyword>
<accession>A0A916RKJ3</accession>
<dbReference type="GO" id="GO:0016740">
    <property type="term" value="F:transferase activity"/>
    <property type="evidence" value="ECO:0007669"/>
    <property type="project" value="UniProtKB-KW"/>
</dbReference>
<dbReference type="InterPro" id="IPR030678">
    <property type="entry name" value="Peptide/Ni-bd"/>
</dbReference>
<feature type="signal peptide" evidence="5">
    <location>
        <begin position="1"/>
        <end position="28"/>
    </location>
</feature>
<dbReference type="Gene3D" id="3.10.105.10">
    <property type="entry name" value="Dipeptide-binding Protein, Domain 3"/>
    <property type="match status" value="1"/>
</dbReference>
<dbReference type="EMBL" id="BMKB01000004">
    <property type="protein sequence ID" value="GGA57197.1"/>
    <property type="molecule type" value="Genomic_DNA"/>
</dbReference>
<dbReference type="InterPro" id="IPR000914">
    <property type="entry name" value="SBP_5_dom"/>
</dbReference>
<feature type="domain" description="Solute-binding protein family 5" evidence="6">
    <location>
        <begin position="72"/>
        <end position="428"/>
    </location>
</feature>
<dbReference type="RefSeq" id="WP_127074073.1">
    <property type="nucleotide sequence ID" value="NZ_BMKB01000004.1"/>
</dbReference>
<comment type="similarity">
    <text evidence="2">Belongs to the bacterial solute-binding protein 5 family.</text>
</comment>
<evidence type="ECO:0000259" key="6">
    <source>
        <dbReference type="Pfam" id="PF00496"/>
    </source>
</evidence>
<comment type="subcellular location">
    <subcellularLocation>
        <location evidence="1">Periplasm</location>
    </subcellularLocation>
</comment>
<keyword evidence="3" id="KW-0813">Transport</keyword>
<evidence type="ECO:0000313" key="8">
    <source>
        <dbReference type="Proteomes" id="UP000596977"/>
    </source>
</evidence>
<keyword evidence="8" id="KW-1185">Reference proteome</keyword>
<dbReference type="GO" id="GO:0030288">
    <property type="term" value="C:outer membrane-bounded periplasmic space"/>
    <property type="evidence" value="ECO:0007669"/>
    <property type="project" value="UniProtKB-ARBA"/>
</dbReference>
<proteinExistence type="inferred from homology"/>
<evidence type="ECO:0000256" key="3">
    <source>
        <dbReference type="ARBA" id="ARBA00022448"/>
    </source>
</evidence>
<comment type="caution">
    <text evidence="7">The sequence shown here is derived from an EMBL/GenBank/DDBJ whole genome shotgun (WGS) entry which is preliminary data.</text>
</comment>
<dbReference type="Gene3D" id="3.40.190.10">
    <property type="entry name" value="Periplasmic binding protein-like II"/>
    <property type="match status" value="1"/>
</dbReference>
<dbReference type="GO" id="GO:1904680">
    <property type="term" value="F:peptide transmembrane transporter activity"/>
    <property type="evidence" value="ECO:0007669"/>
    <property type="project" value="TreeGrafter"/>
</dbReference>
<evidence type="ECO:0000256" key="4">
    <source>
        <dbReference type="ARBA" id="ARBA00022729"/>
    </source>
</evidence>
<gene>
    <name evidence="7" type="ORF">GCM10011499_29310</name>
</gene>
<dbReference type="OrthoDB" id="9803988at2"/>
<dbReference type="GO" id="GO:0043190">
    <property type="term" value="C:ATP-binding cassette (ABC) transporter complex"/>
    <property type="evidence" value="ECO:0007669"/>
    <property type="project" value="InterPro"/>
</dbReference>
<dbReference type="Proteomes" id="UP000596977">
    <property type="component" value="Unassembled WGS sequence"/>
</dbReference>
<dbReference type="PANTHER" id="PTHR30290">
    <property type="entry name" value="PERIPLASMIC BINDING COMPONENT OF ABC TRANSPORTER"/>
    <property type="match status" value="1"/>
</dbReference>
<evidence type="ECO:0000256" key="5">
    <source>
        <dbReference type="SAM" id="SignalP"/>
    </source>
</evidence>
<feature type="chain" id="PRO_5038000242" evidence="5">
    <location>
        <begin position="29"/>
        <end position="512"/>
    </location>
</feature>
<dbReference type="SUPFAM" id="SSF53850">
    <property type="entry name" value="Periplasmic binding protein-like II"/>
    <property type="match status" value="1"/>
</dbReference>
<evidence type="ECO:0000313" key="7">
    <source>
        <dbReference type="EMBL" id="GGA57197.1"/>
    </source>
</evidence>
<keyword evidence="4 5" id="KW-0732">Signal</keyword>
<dbReference type="Gene3D" id="3.90.76.10">
    <property type="entry name" value="Dipeptide-binding Protein, Domain 1"/>
    <property type="match status" value="1"/>
</dbReference>
<name>A0A916RKJ3_9HYPH</name>
<dbReference type="Pfam" id="PF00496">
    <property type="entry name" value="SBP_bac_5"/>
    <property type="match status" value="1"/>
</dbReference>
<dbReference type="InterPro" id="IPR039424">
    <property type="entry name" value="SBP_5"/>
</dbReference>
<protein>
    <submittedName>
        <fullName evidence="7">Glycosyl transferase</fullName>
    </submittedName>
</protein>
<dbReference type="AlphaFoldDB" id="A0A916RKJ3"/>
<evidence type="ECO:0000256" key="1">
    <source>
        <dbReference type="ARBA" id="ARBA00004418"/>
    </source>
</evidence>
<organism evidence="7 8">
    <name type="scientific">Pelagibacterium lentulum</name>
    <dbReference type="NCBI Taxonomy" id="2029865"/>
    <lineage>
        <taxon>Bacteria</taxon>
        <taxon>Pseudomonadati</taxon>
        <taxon>Pseudomonadota</taxon>
        <taxon>Alphaproteobacteria</taxon>
        <taxon>Hyphomicrobiales</taxon>
        <taxon>Devosiaceae</taxon>
        <taxon>Pelagibacterium</taxon>
    </lineage>
</organism>
<dbReference type="PANTHER" id="PTHR30290:SF9">
    <property type="entry name" value="OLIGOPEPTIDE-BINDING PROTEIN APPA"/>
    <property type="match status" value="1"/>
</dbReference>
<reference evidence="7 8" key="1">
    <citation type="journal article" date="2014" name="Int. J. Syst. Evol. Microbiol.">
        <title>Complete genome sequence of Corynebacterium casei LMG S-19264T (=DSM 44701T), isolated from a smear-ripened cheese.</title>
        <authorList>
            <consortium name="US DOE Joint Genome Institute (JGI-PGF)"/>
            <person name="Walter F."/>
            <person name="Albersmeier A."/>
            <person name="Kalinowski J."/>
            <person name="Ruckert C."/>
        </authorList>
    </citation>
    <scope>NUCLEOTIDE SEQUENCE [LARGE SCALE GENOMIC DNA]</scope>
    <source>
        <strain evidence="7 8">CGMCC 1.15896</strain>
    </source>
</reference>
<dbReference type="PIRSF" id="PIRSF002741">
    <property type="entry name" value="MppA"/>
    <property type="match status" value="1"/>
</dbReference>
<sequence length="512" mass="55330">MPSLSILRKSLLASVFVGAASLSAAAIAQELTVMQSEAPRSMDPGDQSATFTNALLAPVYEGLVLRAPDLSLVPGLATEWEPNADGIEWTFTLRDGVVFHDGTPFDADAVVYNFERHLDTDRGLAASGRLRTFLEGVEKVDDYTVKFTLQGPYPAFLNILTTNAGQIVSPTADAEGNLGAASVGTGPFQMAEYRSGEFVLQEKFADYWGDNSQSVEAIRWTWSSEPSVLSMALQTGDADVINPVPPAFAQVIDANPELELHVSDGSAVFWVALNTEAEALSDVRVRQALNFATDRDGIVNAIMSGYATPANSPLATVSEGYNPDLDPYPLDLDRARELLEEAGYGDGFSMSVVVQEHESRIGEVLQAMWAEIGVELDVRRMESGVWSAAAFGNVEQKAQEGVDSVIASWSSGVNGPDLQFRPLYHSSSFAPGSANLGFYHSEEFDSLLDEAAATVDVDARNAIYGQLQEIVNEDAPHVLLYVSRDLYATREGVENVWMIPGGLVRVDTATKR</sequence>
<dbReference type="GO" id="GO:0015833">
    <property type="term" value="P:peptide transport"/>
    <property type="evidence" value="ECO:0007669"/>
    <property type="project" value="TreeGrafter"/>
</dbReference>